<feature type="region of interest" description="Disordered" evidence="1">
    <location>
        <begin position="182"/>
        <end position="219"/>
    </location>
</feature>
<keyword evidence="4" id="KW-1185">Reference proteome</keyword>
<feature type="compositionally biased region" description="Polar residues" evidence="1">
    <location>
        <begin position="195"/>
        <end position="206"/>
    </location>
</feature>
<dbReference type="Pfam" id="PF07714">
    <property type="entry name" value="PK_Tyr_Ser-Thr"/>
    <property type="match status" value="1"/>
</dbReference>
<dbReference type="EMBL" id="JRKL02005046">
    <property type="protein sequence ID" value="KAF3951235.1"/>
    <property type="molecule type" value="Genomic_DNA"/>
</dbReference>
<dbReference type="InterPro" id="IPR050167">
    <property type="entry name" value="Ser_Thr_protein_kinase"/>
</dbReference>
<dbReference type="PANTHER" id="PTHR23257:SF842">
    <property type="entry name" value="KINASE SUPERFAMILY WITH OCTICOSAPEPTIDE_PHOX_BEM1P DOMAIN-CONTAINING PROTEIN"/>
    <property type="match status" value="1"/>
</dbReference>
<sequence>MVNGSLRHVLLKKDRLLDRRKKLIIAMDAAFGMEYLHSKNIVHFDLKCDNLLVNLRDPHRPICKVGDFGLSRIKRNTLVSGGVRGTLPWMAPELLNGSSSRVSEKVDVFSFGISMWEILTGEEPYANMHCGAIIGLRKDQYHWSTAYFILENFTKYKKNLTGVGGGTGSYVGVPAAIDGRAQRREHSNRGKQNKHSGSQNLGNFTGTVGGNRNYGNSQNNWGSRRSDANLWLQLINNLSKKSLLPVVSQNDASVIPNALRRLRKCCNHILYNASELRFYFQRRHLQWGSMLQLERLFLIL</sequence>
<dbReference type="AlphaFoldDB" id="A0A8J4VDT7"/>
<proteinExistence type="predicted"/>
<dbReference type="InterPro" id="IPR008271">
    <property type="entry name" value="Ser/Thr_kinase_AS"/>
</dbReference>
<protein>
    <recommendedName>
        <fullName evidence="2">Protein kinase domain-containing protein</fullName>
    </recommendedName>
</protein>
<dbReference type="GO" id="GO:0005737">
    <property type="term" value="C:cytoplasm"/>
    <property type="evidence" value="ECO:0007669"/>
    <property type="project" value="TreeGrafter"/>
</dbReference>
<name>A0A8J4VDT7_9ROSI</name>
<dbReference type="GO" id="GO:0004672">
    <property type="term" value="F:protein kinase activity"/>
    <property type="evidence" value="ECO:0007669"/>
    <property type="project" value="InterPro"/>
</dbReference>
<gene>
    <name evidence="3" type="ORF">CMV_023088</name>
</gene>
<accession>A0A8J4VDT7</accession>
<dbReference type="GO" id="GO:0005524">
    <property type="term" value="F:ATP binding"/>
    <property type="evidence" value="ECO:0007669"/>
    <property type="project" value="InterPro"/>
</dbReference>
<dbReference type="Proteomes" id="UP000737018">
    <property type="component" value="Unassembled WGS sequence"/>
</dbReference>
<dbReference type="GO" id="GO:0007165">
    <property type="term" value="P:signal transduction"/>
    <property type="evidence" value="ECO:0007669"/>
    <property type="project" value="TreeGrafter"/>
</dbReference>
<dbReference type="SUPFAM" id="SSF56112">
    <property type="entry name" value="Protein kinase-like (PK-like)"/>
    <property type="match status" value="1"/>
</dbReference>
<dbReference type="PROSITE" id="PS00108">
    <property type="entry name" value="PROTEIN_KINASE_ST"/>
    <property type="match status" value="1"/>
</dbReference>
<evidence type="ECO:0000313" key="4">
    <source>
        <dbReference type="Proteomes" id="UP000737018"/>
    </source>
</evidence>
<evidence type="ECO:0000259" key="2">
    <source>
        <dbReference type="PROSITE" id="PS50011"/>
    </source>
</evidence>
<dbReference type="OrthoDB" id="4062651at2759"/>
<dbReference type="Gene3D" id="1.10.510.10">
    <property type="entry name" value="Transferase(Phosphotransferase) domain 1"/>
    <property type="match status" value="1"/>
</dbReference>
<dbReference type="PANTHER" id="PTHR23257">
    <property type="entry name" value="SERINE-THREONINE PROTEIN KINASE"/>
    <property type="match status" value="1"/>
</dbReference>
<dbReference type="InterPro" id="IPR000719">
    <property type="entry name" value="Prot_kinase_dom"/>
</dbReference>
<reference evidence="3" key="1">
    <citation type="submission" date="2020-03" db="EMBL/GenBank/DDBJ databases">
        <title>Castanea mollissima Vanexum genome sequencing.</title>
        <authorList>
            <person name="Staton M."/>
        </authorList>
    </citation>
    <scope>NUCLEOTIDE SEQUENCE</scope>
    <source>
        <tissue evidence="3">Leaf</tissue>
    </source>
</reference>
<feature type="domain" description="Protein kinase" evidence="2">
    <location>
        <begin position="1"/>
        <end position="271"/>
    </location>
</feature>
<organism evidence="3 4">
    <name type="scientific">Castanea mollissima</name>
    <name type="common">Chinese chestnut</name>
    <dbReference type="NCBI Taxonomy" id="60419"/>
    <lineage>
        <taxon>Eukaryota</taxon>
        <taxon>Viridiplantae</taxon>
        <taxon>Streptophyta</taxon>
        <taxon>Embryophyta</taxon>
        <taxon>Tracheophyta</taxon>
        <taxon>Spermatophyta</taxon>
        <taxon>Magnoliopsida</taxon>
        <taxon>eudicotyledons</taxon>
        <taxon>Gunneridae</taxon>
        <taxon>Pentapetalae</taxon>
        <taxon>rosids</taxon>
        <taxon>fabids</taxon>
        <taxon>Fagales</taxon>
        <taxon>Fagaceae</taxon>
        <taxon>Castanea</taxon>
    </lineage>
</organism>
<dbReference type="InterPro" id="IPR011009">
    <property type="entry name" value="Kinase-like_dom_sf"/>
</dbReference>
<dbReference type="PROSITE" id="PS50011">
    <property type="entry name" value="PROTEIN_KINASE_DOM"/>
    <property type="match status" value="1"/>
</dbReference>
<comment type="caution">
    <text evidence="3">The sequence shown here is derived from an EMBL/GenBank/DDBJ whole genome shotgun (WGS) entry which is preliminary data.</text>
</comment>
<dbReference type="InterPro" id="IPR001245">
    <property type="entry name" value="Ser-Thr/Tyr_kinase_cat_dom"/>
</dbReference>
<evidence type="ECO:0000256" key="1">
    <source>
        <dbReference type="SAM" id="MobiDB-lite"/>
    </source>
</evidence>
<evidence type="ECO:0000313" key="3">
    <source>
        <dbReference type="EMBL" id="KAF3951235.1"/>
    </source>
</evidence>
<dbReference type="SMART" id="SM00220">
    <property type="entry name" value="S_TKc"/>
    <property type="match status" value="1"/>
</dbReference>